<keyword evidence="2" id="KW-1185">Reference proteome</keyword>
<organism evidence="1 2">
    <name type="scientific">Chlamydomonas reinhardtii</name>
    <name type="common">Chlamydomonas smithii</name>
    <dbReference type="NCBI Taxonomy" id="3055"/>
    <lineage>
        <taxon>Eukaryota</taxon>
        <taxon>Viridiplantae</taxon>
        <taxon>Chlorophyta</taxon>
        <taxon>core chlorophytes</taxon>
        <taxon>Chlorophyceae</taxon>
        <taxon>CS clade</taxon>
        <taxon>Chlamydomonadales</taxon>
        <taxon>Chlamydomonadaceae</taxon>
        <taxon>Chlamydomonas</taxon>
    </lineage>
</organism>
<dbReference type="GeneID" id="5715412"/>
<sequence length="148" mass="15590">MDELKAWLQQKLGGCLYKKLTEENINALHQAGYDNDSLSLVSRESLKELQFPLAIVDILLAKCGAAAGPGSQSTGAGASAADLGVGNATGAGRGGGADVGGFGPIVVGTSFPTNSDEMSTRYTVKTPLLVKIIREHWDWQGLEKRKTN</sequence>
<dbReference type="Proteomes" id="UP000006906">
    <property type="component" value="Chromosome 1"/>
</dbReference>
<name>A8HQQ2_CHLRE</name>
<evidence type="ECO:0000313" key="1">
    <source>
        <dbReference type="EMBL" id="PNW88518.1"/>
    </source>
</evidence>
<proteinExistence type="predicted"/>
<dbReference type="OrthoDB" id="10376771at2759"/>
<dbReference type="AlphaFoldDB" id="A8HQQ2"/>
<dbReference type="InParanoid" id="A8HQQ2"/>
<dbReference type="RefSeq" id="XP_001689609.1">
    <property type="nucleotide sequence ID" value="XM_001689557.2"/>
</dbReference>
<reference evidence="1 2" key="1">
    <citation type="journal article" date="2007" name="Science">
        <title>The Chlamydomonas genome reveals the evolution of key animal and plant functions.</title>
        <authorList>
            <person name="Merchant S.S."/>
            <person name="Prochnik S.E."/>
            <person name="Vallon O."/>
            <person name="Harris E.H."/>
            <person name="Karpowicz S.J."/>
            <person name="Witman G.B."/>
            <person name="Terry A."/>
            <person name="Salamov A."/>
            <person name="Fritz-Laylin L.K."/>
            <person name="Marechal-Drouard L."/>
            <person name="Marshall W.F."/>
            <person name="Qu L.H."/>
            <person name="Nelson D.R."/>
            <person name="Sanderfoot A.A."/>
            <person name="Spalding M.H."/>
            <person name="Kapitonov V.V."/>
            <person name="Ren Q."/>
            <person name="Ferris P."/>
            <person name="Lindquist E."/>
            <person name="Shapiro H."/>
            <person name="Lucas S.M."/>
            <person name="Grimwood J."/>
            <person name="Schmutz J."/>
            <person name="Cardol P."/>
            <person name="Cerutti H."/>
            <person name="Chanfreau G."/>
            <person name="Chen C.L."/>
            <person name="Cognat V."/>
            <person name="Croft M.T."/>
            <person name="Dent R."/>
            <person name="Dutcher S."/>
            <person name="Fernandez E."/>
            <person name="Fukuzawa H."/>
            <person name="Gonzalez-Ballester D."/>
            <person name="Gonzalez-Halphen D."/>
            <person name="Hallmann A."/>
            <person name="Hanikenne M."/>
            <person name="Hippler M."/>
            <person name="Inwood W."/>
            <person name="Jabbari K."/>
            <person name="Kalanon M."/>
            <person name="Kuras R."/>
            <person name="Lefebvre P.A."/>
            <person name="Lemaire S.D."/>
            <person name="Lobanov A.V."/>
            <person name="Lohr M."/>
            <person name="Manuell A."/>
            <person name="Meier I."/>
            <person name="Mets L."/>
            <person name="Mittag M."/>
            <person name="Mittelmeier T."/>
            <person name="Moroney J.V."/>
            <person name="Moseley J."/>
            <person name="Napoli C."/>
            <person name="Nedelcu A.M."/>
            <person name="Niyogi K."/>
            <person name="Novoselov S.V."/>
            <person name="Paulsen I.T."/>
            <person name="Pazour G."/>
            <person name="Purton S."/>
            <person name="Ral J.P."/>
            <person name="Riano-Pachon D.M."/>
            <person name="Riekhof W."/>
            <person name="Rymarquis L."/>
            <person name="Schroda M."/>
            <person name="Stern D."/>
            <person name="Umen J."/>
            <person name="Willows R."/>
            <person name="Wilson N."/>
            <person name="Zimmer S.L."/>
            <person name="Allmer J."/>
            <person name="Balk J."/>
            <person name="Bisova K."/>
            <person name="Chen C.J."/>
            <person name="Elias M."/>
            <person name="Gendler K."/>
            <person name="Hauser C."/>
            <person name="Lamb M.R."/>
            <person name="Ledford H."/>
            <person name="Long J.C."/>
            <person name="Minagawa J."/>
            <person name="Page M.D."/>
            <person name="Pan J."/>
            <person name="Pootakham W."/>
            <person name="Roje S."/>
            <person name="Rose A."/>
            <person name="Stahlberg E."/>
            <person name="Terauchi A.M."/>
            <person name="Yang P."/>
            <person name="Ball S."/>
            <person name="Bowler C."/>
            <person name="Dieckmann C.L."/>
            <person name="Gladyshev V.N."/>
            <person name="Green P."/>
            <person name="Jorgensen R."/>
            <person name="Mayfield S."/>
            <person name="Mueller-Roeber B."/>
            <person name="Rajamani S."/>
            <person name="Sayre R.T."/>
            <person name="Brokstein P."/>
            <person name="Dubchak I."/>
            <person name="Goodstein D."/>
            <person name="Hornick L."/>
            <person name="Huang Y.W."/>
            <person name="Jhaveri J."/>
            <person name="Luo Y."/>
            <person name="Martinez D."/>
            <person name="Ngau W.C."/>
            <person name="Otillar B."/>
            <person name="Poliakov A."/>
            <person name="Porter A."/>
            <person name="Szajkowski L."/>
            <person name="Werner G."/>
            <person name="Zhou K."/>
            <person name="Grigoriev I.V."/>
            <person name="Rokhsar D.S."/>
            <person name="Grossman A.R."/>
        </authorList>
    </citation>
    <scope>NUCLEOTIDE SEQUENCE [LARGE SCALE GENOMIC DNA]</scope>
    <source>
        <strain evidence="2">CC-503</strain>
    </source>
</reference>
<protein>
    <submittedName>
        <fullName evidence="1">Uncharacterized protein</fullName>
    </submittedName>
</protein>
<gene>
    <name evidence="1" type="ORF">CHLRE_01g032950v5</name>
</gene>
<dbReference type="HOGENOM" id="CLU_1761352_0_0_1"/>
<dbReference type="ExpressionAtlas" id="A8HQQ2">
    <property type="expression patterns" value="baseline"/>
</dbReference>
<dbReference type="EMBL" id="CM008962">
    <property type="protein sequence ID" value="PNW88518.1"/>
    <property type="molecule type" value="Genomic_DNA"/>
</dbReference>
<accession>A8HQQ2</accession>
<evidence type="ECO:0000313" key="2">
    <source>
        <dbReference type="Proteomes" id="UP000006906"/>
    </source>
</evidence>
<dbReference type="Gramene" id="PNW88518">
    <property type="protein sequence ID" value="PNW88518"/>
    <property type="gene ID" value="CHLRE_01g032950v5"/>
</dbReference>
<dbReference type="KEGG" id="cre:CHLRE_01g032950v5"/>
<dbReference type="PaxDb" id="3055-EDP09347"/>